<dbReference type="AlphaFoldDB" id="A0A934N4D6"/>
<reference evidence="2" key="1">
    <citation type="submission" date="2020-10" db="EMBL/GenBank/DDBJ databases">
        <title>Ca. Dormibacterota MAGs.</title>
        <authorList>
            <person name="Montgomery K."/>
        </authorList>
    </citation>
    <scope>NUCLEOTIDE SEQUENCE [LARGE SCALE GENOMIC DNA]</scope>
    <source>
        <strain evidence="2">SC8812_S17_10</strain>
    </source>
</reference>
<comment type="caution">
    <text evidence="2">The sequence shown here is derived from an EMBL/GenBank/DDBJ whole genome shotgun (WGS) entry which is preliminary data.</text>
</comment>
<feature type="compositionally biased region" description="Polar residues" evidence="1">
    <location>
        <begin position="28"/>
        <end position="37"/>
    </location>
</feature>
<accession>A0A934N4D6</accession>
<sequence>MTLELLNPTSGRPLAERQRSPRPPSLRGGSTSPSSDISKPREDVFLYRLEELPADLRHEITVKYDAEVEALAAEGLAVVQCARRSFMLAAFPPTEHLRSRAT</sequence>
<evidence type="ECO:0000313" key="2">
    <source>
        <dbReference type="EMBL" id="MBJ7600155.1"/>
    </source>
</evidence>
<organism evidence="2 3">
    <name type="scientific">Candidatus Nephthysia bennettiae</name>
    <dbReference type="NCBI Taxonomy" id="3127016"/>
    <lineage>
        <taxon>Bacteria</taxon>
        <taxon>Bacillati</taxon>
        <taxon>Candidatus Dormiibacterota</taxon>
        <taxon>Candidatus Dormibacteria</taxon>
        <taxon>Candidatus Dormibacterales</taxon>
        <taxon>Candidatus Dormibacteraceae</taxon>
        <taxon>Candidatus Nephthysia</taxon>
    </lineage>
</organism>
<protein>
    <submittedName>
        <fullName evidence="2">Uncharacterized protein</fullName>
    </submittedName>
</protein>
<keyword evidence="3" id="KW-1185">Reference proteome</keyword>
<dbReference type="RefSeq" id="WP_338203879.1">
    <property type="nucleotide sequence ID" value="NZ_JAEKNR010000188.1"/>
</dbReference>
<evidence type="ECO:0000256" key="1">
    <source>
        <dbReference type="SAM" id="MobiDB-lite"/>
    </source>
</evidence>
<evidence type="ECO:0000313" key="3">
    <source>
        <dbReference type="Proteomes" id="UP000612893"/>
    </source>
</evidence>
<dbReference type="Proteomes" id="UP000612893">
    <property type="component" value="Unassembled WGS sequence"/>
</dbReference>
<proteinExistence type="predicted"/>
<dbReference type="EMBL" id="JAEKNR010000188">
    <property type="protein sequence ID" value="MBJ7600155.1"/>
    <property type="molecule type" value="Genomic_DNA"/>
</dbReference>
<gene>
    <name evidence="2" type="ORF">JF922_19035</name>
</gene>
<name>A0A934N4D6_9BACT</name>
<feature type="region of interest" description="Disordered" evidence="1">
    <location>
        <begin position="1"/>
        <end position="40"/>
    </location>
</feature>